<organism evidence="1 2">
    <name type="scientific">Entomophthora muscae</name>
    <dbReference type="NCBI Taxonomy" id="34485"/>
    <lineage>
        <taxon>Eukaryota</taxon>
        <taxon>Fungi</taxon>
        <taxon>Fungi incertae sedis</taxon>
        <taxon>Zoopagomycota</taxon>
        <taxon>Entomophthoromycotina</taxon>
        <taxon>Entomophthoromycetes</taxon>
        <taxon>Entomophthorales</taxon>
        <taxon>Entomophthoraceae</taxon>
        <taxon>Entomophthora</taxon>
    </lineage>
</organism>
<evidence type="ECO:0000313" key="2">
    <source>
        <dbReference type="Proteomes" id="UP001165960"/>
    </source>
</evidence>
<name>A0ACC2SUN1_9FUNG</name>
<dbReference type="EMBL" id="QTSX02004309">
    <property type="protein sequence ID" value="KAJ9066070.1"/>
    <property type="molecule type" value="Genomic_DNA"/>
</dbReference>
<accession>A0ACC2SUN1</accession>
<dbReference type="Proteomes" id="UP001165960">
    <property type="component" value="Unassembled WGS sequence"/>
</dbReference>
<evidence type="ECO:0000313" key="1">
    <source>
        <dbReference type="EMBL" id="KAJ9066070.1"/>
    </source>
</evidence>
<protein>
    <submittedName>
        <fullName evidence="1">Uncharacterized protein</fullName>
    </submittedName>
</protein>
<keyword evidence="2" id="KW-1185">Reference proteome</keyword>
<gene>
    <name evidence="1" type="ORF">DSO57_1013293</name>
</gene>
<sequence length="282" mass="31205">MKESRVLFDLSFLAVILNLLLIAVALKVPKRPRDINLAIVLSMFDVFLALTTMAIVVQAGSFVPDEMKRSCRVLGPIGFILLYMSTGLVASISIERWSRISGRRLSRLSQATVAVYSLFYFSCVGMAVLSDQFDATPSGLDCTVDVSESWFNAGMVFLLGLNFVLMLCVSLYSYVAVYIHIRSVTKRPADPTRPPMSINHRVKIRIIITMLVYAILVTPAALFLFLEALQLLENLYYTSLFASILIAAVPIANACLVLFAHSLVFTQLLSLFKPAPPIDPLT</sequence>
<proteinExistence type="predicted"/>
<reference evidence="1" key="1">
    <citation type="submission" date="2022-04" db="EMBL/GenBank/DDBJ databases">
        <title>Genome of the entomopathogenic fungus Entomophthora muscae.</title>
        <authorList>
            <person name="Elya C."/>
            <person name="Lovett B.R."/>
            <person name="Lee E."/>
            <person name="Macias A.M."/>
            <person name="Hajek A.E."/>
            <person name="De Bivort B.L."/>
            <person name="Kasson M.T."/>
            <person name="De Fine Licht H.H."/>
            <person name="Stajich J.E."/>
        </authorList>
    </citation>
    <scope>NUCLEOTIDE SEQUENCE</scope>
    <source>
        <strain evidence="1">Berkeley</strain>
    </source>
</reference>
<comment type="caution">
    <text evidence="1">The sequence shown here is derived from an EMBL/GenBank/DDBJ whole genome shotgun (WGS) entry which is preliminary data.</text>
</comment>